<evidence type="ECO:0000313" key="2">
    <source>
        <dbReference type="EMBL" id="RDW61617.1"/>
    </source>
</evidence>
<comment type="caution">
    <text evidence="2">The sequence shown here is derived from an EMBL/GenBank/DDBJ whole genome shotgun (WGS) entry which is preliminary data.</text>
</comment>
<accession>A0A3D8QIP2</accession>
<name>A0A3D8QIP2_9HELO</name>
<keyword evidence="3" id="KW-1185">Reference proteome</keyword>
<dbReference type="InterPro" id="IPR052158">
    <property type="entry name" value="INH-QAR"/>
</dbReference>
<dbReference type="AlphaFoldDB" id="A0A3D8QIP2"/>
<dbReference type="SUPFAM" id="SSF52317">
    <property type="entry name" value="Class I glutamine amidotransferase-like"/>
    <property type="match status" value="1"/>
</dbReference>
<organism evidence="2 3">
    <name type="scientific">Coleophoma crateriformis</name>
    <dbReference type="NCBI Taxonomy" id="565419"/>
    <lineage>
        <taxon>Eukaryota</taxon>
        <taxon>Fungi</taxon>
        <taxon>Dikarya</taxon>
        <taxon>Ascomycota</taxon>
        <taxon>Pezizomycotina</taxon>
        <taxon>Leotiomycetes</taxon>
        <taxon>Helotiales</taxon>
        <taxon>Dermateaceae</taxon>
        <taxon>Coleophoma</taxon>
    </lineage>
</organism>
<dbReference type="Gene3D" id="3.40.50.880">
    <property type="match status" value="1"/>
</dbReference>
<dbReference type="Pfam" id="PF01965">
    <property type="entry name" value="DJ-1_PfpI"/>
    <property type="match status" value="1"/>
</dbReference>
<dbReference type="CDD" id="cd03139">
    <property type="entry name" value="GATase1_PfpI_2"/>
    <property type="match status" value="1"/>
</dbReference>
<dbReference type="OrthoDB" id="543156at2759"/>
<feature type="domain" description="DJ-1/PfpI" evidence="1">
    <location>
        <begin position="34"/>
        <end position="189"/>
    </location>
</feature>
<dbReference type="InterPro" id="IPR029062">
    <property type="entry name" value="Class_I_gatase-like"/>
</dbReference>
<dbReference type="PANTHER" id="PTHR43130:SF7">
    <property type="entry name" value="DJ-1_PFPI DOMAIN-CONTAINING PROTEIN"/>
    <property type="match status" value="1"/>
</dbReference>
<dbReference type="PANTHER" id="PTHR43130">
    <property type="entry name" value="ARAC-FAMILY TRANSCRIPTIONAL REGULATOR"/>
    <property type="match status" value="1"/>
</dbReference>
<protein>
    <recommendedName>
        <fullName evidence="1">DJ-1/PfpI domain-containing protein</fullName>
    </recommendedName>
</protein>
<reference evidence="2 3" key="1">
    <citation type="journal article" date="2018" name="IMA Fungus">
        <title>IMA Genome-F 9: Draft genome sequence of Annulohypoxylon stygium, Aspergillus mulundensis, Berkeleyomyces basicola (syn. Thielaviopsis basicola), Ceratocystis smalleyi, two Cercospora beticola strains, Coleophoma cylindrospora, Fusarium fracticaudum, Phialophora cf. hyalina, and Morchella septimelata.</title>
        <authorList>
            <person name="Wingfield B.D."/>
            <person name="Bills G.F."/>
            <person name="Dong Y."/>
            <person name="Huang W."/>
            <person name="Nel W.J."/>
            <person name="Swalarsk-Parry B.S."/>
            <person name="Vaghefi N."/>
            <person name="Wilken P.M."/>
            <person name="An Z."/>
            <person name="de Beer Z.W."/>
            <person name="De Vos L."/>
            <person name="Chen L."/>
            <person name="Duong T.A."/>
            <person name="Gao Y."/>
            <person name="Hammerbacher A."/>
            <person name="Kikkert J.R."/>
            <person name="Li Y."/>
            <person name="Li H."/>
            <person name="Li K."/>
            <person name="Li Q."/>
            <person name="Liu X."/>
            <person name="Ma X."/>
            <person name="Naidoo K."/>
            <person name="Pethybridge S.J."/>
            <person name="Sun J."/>
            <person name="Steenkamp E.T."/>
            <person name="van der Nest M.A."/>
            <person name="van Wyk S."/>
            <person name="Wingfield M.J."/>
            <person name="Xiong C."/>
            <person name="Yue Q."/>
            <person name="Zhang X."/>
        </authorList>
    </citation>
    <scope>NUCLEOTIDE SEQUENCE [LARGE SCALE GENOMIC DNA]</scope>
    <source>
        <strain evidence="2 3">BP5796</strain>
    </source>
</reference>
<evidence type="ECO:0000259" key="1">
    <source>
        <dbReference type="Pfam" id="PF01965"/>
    </source>
</evidence>
<sequence>MAANKLSIGSLCIPYQILDVAGPLDILSSCSKSLAQAFEDMGLVPAGTTAAAPDVEFHHIGETMDPIAGTAGMTITPTTTIDNCPELDYLLIGGPDPATFQLSPAYAAFLQKHVAAGKGIFTTCTGGLAISPSGVLDGRAATTNHSALPLAEKLRPAVKWARVQWVEDGNIWTAGGAAAGMDMMAHFVQEKYGQQILDMALIALDFEPRDREGKRALKAESAQVS</sequence>
<dbReference type="EMBL" id="PDLN01000018">
    <property type="protein sequence ID" value="RDW61617.1"/>
    <property type="molecule type" value="Genomic_DNA"/>
</dbReference>
<dbReference type="InterPro" id="IPR002818">
    <property type="entry name" value="DJ-1/PfpI"/>
</dbReference>
<proteinExistence type="predicted"/>
<evidence type="ECO:0000313" key="3">
    <source>
        <dbReference type="Proteomes" id="UP000256328"/>
    </source>
</evidence>
<dbReference type="Proteomes" id="UP000256328">
    <property type="component" value="Unassembled WGS sequence"/>
</dbReference>
<gene>
    <name evidence="2" type="ORF">BP5796_11509</name>
</gene>